<proteinExistence type="predicted"/>
<dbReference type="RefSeq" id="XP_043130287.1">
    <property type="nucleotide sequence ID" value="XM_043274352.1"/>
</dbReference>
<gene>
    <name evidence="6" type="ORF">Aspvir_002755</name>
</gene>
<feature type="compositionally biased region" description="Low complexity" evidence="5">
    <location>
        <begin position="208"/>
        <end position="220"/>
    </location>
</feature>
<evidence type="ECO:0000256" key="3">
    <source>
        <dbReference type="ARBA" id="ARBA00048679"/>
    </source>
</evidence>
<feature type="compositionally biased region" description="Basic and acidic residues" evidence="5">
    <location>
        <begin position="1199"/>
        <end position="1211"/>
    </location>
</feature>
<feature type="region of interest" description="Disordered" evidence="5">
    <location>
        <begin position="1156"/>
        <end position="1330"/>
    </location>
</feature>
<feature type="coiled-coil region" evidence="4">
    <location>
        <begin position="738"/>
        <end position="772"/>
    </location>
</feature>
<dbReference type="GO" id="GO:0031032">
    <property type="term" value="P:actomyosin structure organization"/>
    <property type="evidence" value="ECO:0007669"/>
    <property type="project" value="TreeGrafter"/>
</dbReference>
<feature type="compositionally biased region" description="Polar residues" evidence="5">
    <location>
        <begin position="1"/>
        <end position="16"/>
    </location>
</feature>
<feature type="region of interest" description="Disordered" evidence="5">
    <location>
        <begin position="1071"/>
        <end position="1125"/>
    </location>
</feature>
<feature type="compositionally biased region" description="Basic and acidic residues" evidence="5">
    <location>
        <begin position="1164"/>
        <end position="1188"/>
    </location>
</feature>
<keyword evidence="1" id="KW-0597">Phosphoprotein</keyword>
<evidence type="ECO:0000256" key="4">
    <source>
        <dbReference type="SAM" id="Coils"/>
    </source>
</evidence>
<accession>A0A9P3C8N8</accession>
<keyword evidence="4" id="KW-0175">Coiled coil</keyword>
<dbReference type="GO" id="GO:0005737">
    <property type="term" value="C:cytoplasm"/>
    <property type="evidence" value="ECO:0007669"/>
    <property type="project" value="TreeGrafter"/>
</dbReference>
<feature type="compositionally biased region" description="Polar residues" evidence="5">
    <location>
        <begin position="1265"/>
        <end position="1279"/>
    </location>
</feature>
<evidence type="ECO:0000256" key="5">
    <source>
        <dbReference type="SAM" id="MobiDB-lite"/>
    </source>
</evidence>
<name>A0A9P3C8N8_ASPVI</name>
<dbReference type="OrthoDB" id="4201669at2759"/>
<dbReference type="PANTHER" id="PTHR22988">
    <property type="entry name" value="MYOTONIC DYSTROPHY S/T KINASE-RELATED"/>
    <property type="match status" value="1"/>
</dbReference>
<dbReference type="GO" id="GO:0004674">
    <property type="term" value="F:protein serine/threonine kinase activity"/>
    <property type="evidence" value="ECO:0007669"/>
    <property type="project" value="UniProtKB-EC"/>
</dbReference>
<feature type="coiled-coil region" evidence="4">
    <location>
        <begin position="652"/>
        <end position="714"/>
    </location>
</feature>
<dbReference type="GO" id="GO:0005856">
    <property type="term" value="C:cytoskeleton"/>
    <property type="evidence" value="ECO:0007669"/>
    <property type="project" value="TreeGrafter"/>
</dbReference>
<feature type="region of interest" description="Disordered" evidence="5">
    <location>
        <begin position="108"/>
        <end position="253"/>
    </location>
</feature>
<evidence type="ECO:0000313" key="6">
    <source>
        <dbReference type="EMBL" id="GIK07101.1"/>
    </source>
</evidence>
<sequence>MENQNIGPSSPGNSLAVSEFERDGLATQYEGDEDLMLLHMEQNDNEPISPNLKAVMEKDKGSDRPQEARPAPLLLERPQSSGLDVAGFSSISHASDKDCTMYGMIRDNVSRSSPTRPCSPATHKPQDSGIAANRCNSAENDACRNTPTDRLQSQKAQDGGSQTAGDIQRIAENAGNPDNNTNSVTPQPSLEHHVPRGIRQHNEKQERAAAMQQNQNRQNEVINGEGVPNMHSLGPTTDHFRISKRRPANGKRLPSAKRTMTLASDNGGSQVSEEDLFQLLINRMRVREENEIAASNLQERMEADMSELAEENKTLKNQLETLDNQLQRSKCQSKTYRAQIEDWKAKLVKFKGILNELGAEYRNLRNENLRLKDSKATLENERTEIEAGIEDARRQISQALALVGEKRNQLAESEKKVEAMTLALKNAEEKTVFVQTQLMEERRRSSILESYIHNNSRVQTKQLAVIRTEQQEMLSKLDSAFDILGQSVNASQAATQTTLELTLEKSFSLLKELSEQLSRDRVDIQQCNDIVHKIFSSVNTFDFKLNEGLERSFALNENVAHNIREQLKLFENNNGCHMALLKQLGLNEEQYSAVRERLEALEPSMHKINSSLTTLNEKEVDLAQHITHLEKSISEGQNPALATDVCGLSTENAALKDQIEQLSIKMSSAEENAKAKEIESEEAKRALLEVTAKMQEEMKRAQDFEAQAVSLRQKTISIETKIREELNRASVISRDQTKARFEQQIHKLLREKVEAEKDMATIRESLAEAQASMVINIESYNGRFTNGLQAEREQAAKKQRDELESMVLQREQQIQKLEDFRTQDAARMSEQVAELELLRKSEAAALAQQKAISQQLDEVQGSIAELNDRLSSKDLEFEDLQKKLDTCQSDLLEKEEELTQVKKNLCDADSARSNLETGKAKAKSEIHALLKRLQDSERWMKNIKEAIARPDDPSLGGPLPGTWDKLKDCLSSTDNDNPCSDSQRTTVPAAPNVANATISSSVILTPNRICESPIQGFVQTTEVIYRTQSIQGGGLSSPVQTNARAGNIHSVGHCEKPESSTEIVPFSSIRQQLSPASGSSLSPEPSDLADMLDLTPKNKSPQGDTVVETPKERNEKGNAATSHKVDGFDLGMIGEQSRSSQHQPLKLNSLATETVDGHTNATEDQEKQKTVTFKAENKATRIEKRKFSATENPPEESASENRRVKRPERATKRTYSRFQRSPKSKGSPKFSNQSNASPASELSNRDTHTENQYTSNDKRARVSVAPSNSGTRGQAQGTANYLERRTSPARLASGSSRQSSAIESNPKNSRWTTRGARRGGRRLRSDRYNARFSQRYNEQVDGI</sequence>
<organism evidence="6 7">
    <name type="scientific">Aspergillus viridinutans</name>
    <dbReference type="NCBI Taxonomy" id="75553"/>
    <lineage>
        <taxon>Eukaryota</taxon>
        <taxon>Fungi</taxon>
        <taxon>Dikarya</taxon>
        <taxon>Ascomycota</taxon>
        <taxon>Pezizomycotina</taxon>
        <taxon>Eurotiomycetes</taxon>
        <taxon>Eurotiomycetidae</taxon>
        <taxon>Eurotiales</taxon>
        <taxon>Aspergillaceae</taxon>
        <taxon>Aspergillus</taxon>
        <taxon>Aspergillus subgen. Fumigati</taxon>
    </lineage>
</organism>
<evidence type="ECO:0000313" key="7">
    <source>
        <dbReference type="Proteomes" id="UP000710440"/>
    </source>
</evidence>
<feature type="compositionally biased region" description="Polar residues" evidence="5">
    <location>
        <begin position="134"/>
        <end position="165"/>
    </location>
</feature>
<comment type="catalytic activity">
    <reaction evidence="2">
        <text>L-threonyl-[protein] + ATP = O-phospho-L-threonyl-[protein] + ADP + H(+)</text>
        <dbReference type="Rhea" id="RHEA:46608"/>
        <dbReference type="Rhea" id="RHEA-COMP:11060"/>
        <dbReference type="Rhea" id="RHEA-COMP:11605"/>
        <dbReference type="ChEBI" id="CHEBI:15378"/>
        <dbReference type="ChEBI" id="CHEBI:30013"/>
        <dbReference type="ChEBI" id="CHEBI:30616"/>
        <dbReference type="ChEBI" id="CHEBI:61977"/>
        <dbReference type="ChEBI" id="CHEBI:456216"/>
        <dbReference type="EC" id="2.7.11.1"/>
    </reaction>
</comment>
<feature type="compositionally biased region" description="Polar residues" evidence="5">
    <location>
        <begin position="1071"/>
        <end position="1083"/>
    </location>
</feature>
<reference evidence="6 7" key="1">
    <citation type="submission" date="2021-02" db="EMBL/GenBank/DDBJ databases">
        <title>Pan-genome distribution and transcriptional activeness of fungal secondary metabolism genes in Aspergillus section Fumigati.</title>
        <authorList>
            <person name="Takahashi H."/>
            <person name="Umemura M."/>
            <person name="Ninomiya A."/>
            <person name="Kusuya Y."/>
            <person name="Urayama S."/>
            <person name="Shimizu M."/>
            <person name="Watanabe A."/>
            <person name="Kamei K."/>
            <person name="Yaguchi T."/>
            <person name="Hagiwara D."/>
        </authorList>
    </citation>
    <scope>NUCLEOTIDE SEQUENCE [LARGE SCALE GENOMIC DNA]</scope>
    <source>
        <strain evidence="6 7">IFM 47045</strain>
    </source>
</reference>
<evidence type="ECO:0000256" key="2">
    <source>
        <dbReference type="ARBA" id="ARBA00047899"/>
    </source>
</evidence>
<feature type="coiled-coil region" evidence="4">
    <location>
        <begin position="294"/>
        <end position="444"/>
    </location>
</feature>
<dbReference type="Proteomes" id="UP000710440">
    <property type="component" value="Unassembled WGS sequence"/>
</dbReference>
<protein>
    <recommendedName>
        <fullName evidence="8">Rootletin</fullName>
    </recommendedName>
</protein>
<feature type="compositionally biased region" description="Basic and acidic residues" evidence="5">
    <location>
        <begin position="190"/>
        <end position="207"/>
    </location>
</feature>
<comment type="catalytic activity">
    <reaction evidence="3">
        <text>L-seryl-[protein] + ATP = O-phospho-L-seryl-[protein] + ADP + H(+)</text>
        <dbReference type="Rhea" id="RHEA:17989"/>
        <dbReference type="Rhea" id="RHEA-COMP:9863"/>
        <dbReference type="Rhea" id="RHEA-COMP:11604"/>
        <dbReference type="ChEBI" id="CHEBI:15378"/>
        <dbReference type="ChEBI" id="CHEBI:29999"/>
        <dbReference type="ChEBI" id="CHEBI:30616"/>
        <dbReference type="ChEBI" id="CHEBI:83421"/>
        <dbReference type="ChEBI" id="CHEBI:456216"/>
        <dbReference type="EC" id="2.7.11.1"/>
    </reaction>
</comment>
<evidence type="ECO:0000256" key="1">
    <source>
        <dbReference type="ARBA" id="ARBA00022553"/>
    </source>
</evidence>
<evidence type="ECO:0008006" key="8">
    <source>
        <dbReference type="Google" id="ProtNLM"/>
    </source>
</evidence>
<feature type="compositionally biased region" description="Polar residues" evidence="5">
    <location>
        <begin position="1293"/>
        <end position="1312"/>
    </location>
</feature>
<feature type="compositionally biased region" description="Polar residues" evidence="5">
    <location>
        <begin position="176"/>
        <end position="188"/>
    </location>
</feature>
<comment type="caution">
    <text evidence="6">The sequence shown here is derived from an EMBL/GenBank/DDBJ whole genome shotgun (WGS) entry which is preliminary data.</text>
</comment>
<dbReference type="PANTHER" id="PTHR22988:SF71">
    <property type="entry name" value="CITRON RHO-INTERACTING KINASE"/>
    <property type="match status" value="1"/>
</dbReference>
<dbReference type="InterPro" id="IPR050839">
    <property type="entry name" value="Rho-assoc_Ser/Thr_Kinase"/>
</dbReference>
<feature type="region of interest" description="Disordered" evidence="5">
    <location>
        <begin position="1"/>
        <end position="23"/>
    </location>
</feature>
<feature type="coiled-coil region" evidence="4">
    <location>
        <begin position="849"/>
        <end position="904"/>
    </location>
</feature>
<feature type="compositionally biased region" description="Basic residues" evidence="5">
    <location>
        <begin position="1212"/>
        <end position="1223"/>
    </location>
</feature>
<dbReference type="EMBL" id="BOPL01000012">
    <property type="protein sequence ID" value="GIK07101.1"/>
    <property type="molecule type" value="Genomic_DNA"/>
</dbReference>
<dbReference type="GeneID" id="66930737"/>
<feature type="compositionally biased region" description="Polar residues" evidence="5">
    <location>
        <begin position="1229"/>
        <end position="1242"/>
    </location>
</feature>
<keyword evidence="7" id="KW-1185">Reference proteome</keyword>